<dbReference type="GO" id="GO:0016887">
    <property type="term" value="F:ATP hydrolysis activity"/>
    <property type="evidence" value="ECO:0007669"/>
    <property type="project" value="InterPro"/>
</dbReference>
<dbReference type="GO" id="GO:0055085">
    <property type="term" value="P:transmembrane transport"/>
    <property type="evidence" value="ECO:0007669"/>
    <property type="project" value="UniProtKB-ARBA"/>
</dbReference>
<dbReference type="FunFam" id="3.40.50.300:FF:000016">
    <property type="entry name" value="Oligopeptide ABC transporter ATP-binding component"/>
    <property type="match status" value="1"/>
</dbReference>
<evidence type="ECO:0000256" key="1">
    <source>
        <dbReference type="ARBA" id="ARBA00005417"/>
    </source>
</evidence>
<dbReference type="InterPro" id="IPR003439">
    <property type="entry name" value="ABC_transporter-like_ATP-bd"/>
</dbReference>
<protein>
    <submittedName>
        <fullName evidence="6">ABC transporter ATP-binding protein</fullName>
    </submittedName>
</protein>
<evidence type="ECO:0000256" key="4">
    <source>
        <dbReference type="ARBA" id="ARBA00022840"/>
    </source>
</evidence>
<comment type="caution">
    <text evidence="6">The sequence shown here is derived from an EMBL/GenBank/DDBJ whole genome shotgun (WGS) entry which is preliminary data.</text>
</comment>
<feature type="domain" description="ABC transporter" evidence="5">
    <location>
        <begin position="6"/>
        <end position="298"/>
    </location>
</feature>
<keyword evidence="2" id="KW-0813">Transport</keyword>
<proteinExistence type="inferred from homology"/>
<dbReference type="GO" id="GO:0015833">
    <property type="term" value="P:peptide transport"/>
    <property type="evidence" value="ECO:0007669"/>
    <property type="project" value="InterPro"/>
</dbReference>
<keyword evidence="4 6" id="KW-0067">ATP-binding</keyword>
<dbReference type="Pfam" id="PF08352">
    <property type="entry name" value="oligo_HPY"/>
    <property type="match status" value="2"/>
</dbReference>
<dbReference type="SMART" id="SM00382">
    <property type="entry name" value="AAA"/>
    <property type="match status" value="2"/>
</dbReference>
<name>A0A7C3KDL7_9CYAN</name>
<dbReference type="PROSITE" id="PS50893">
    <property type="entry name" value="ABC_TRANSPORTER_2"/>
    <property type="match status" value="2"/>
</dbReference>
<comment type="similarity">
    <text evidence="1">Belongs to the ABC transporter superfamily.</text>
</comment>
<dbReference type="GO" id="GO:0005524">
    <property type="term" value="F:ATP binding"/>
    <property type="evidence" value="ECO:0007669"/>
    <property type="project" value="UniProtKB-KW"/>
</dbReference>
<dbReference type="NCBIfam" id="NF008453">
    <property type="entry name" value="PRK11308.1"/>
    <property type="match status" value="3"/>
</dbReference>
<dbReference type="InterPro" id="IPR013563">
    <property type="entry name" value="Oligopep_ABC_C"/>
</dbReference>
<accession>A0A7C3KDL7</accession>
<dbReference type="CDD" id="cd03257">
    <property type="entry name" value="ABC_NikE_OppD_transporters"/>
    <property type="match status" value="2"/>
</dbReference>
<feature type="domain" description="ABC transporter" evidence="5">
    <location>
        <begin position="366"/>
        <end position="616"/>
    </location>
</feature>
<dbReference type="Gene3D" id="3.40.50.300">
    <property type="entry name" value="P-loop containing nucleotide triphosphate hydrolases"/>
    <property type="match status" value="2"/>
</dbReference>
<evidence type="ECO:0000256" key="3">
    <source>
        <dbReference type="ARBA" id="ARBA00022741"/>
    </source>
</evidence>
<evidence type="ECO:0000259" key="5">
    <source>
        <dbReference type="PROSITE" id="PS50893"/>
    </source>
</evidence>
<dbReference type="InterPro" id="IPR027417">
    <property type="entry name" value="P-loop_NTPase"/>
</dbReference>
<dbReference type="PANTHER" id="PTHR43776:SF7">
    <property type="entry name" value="D,D-DIPEPTIDE TRANSPORT ATP-BINDING PROTEIN DDPF-RELATED"/>
    <property type="match status" value="1"/>
</dbReference>
<dbReference type="AlphaFoldDB" id="A0A7C3KDL7"/>
<dbReference type="PROSITE" id="PS00211">
    <property type="entry name" value="ABC_TRANSPORTER_1"/>
    <property type="match status" value="2"/>
</dbReference>
<reference evidence="6" key="1">
    <citation type="journal article" date="2020" name="mSystems">
        <title>Genome- and Community-Level Interaction Insights into Carbon Utilization and Element Cycling Functions of Hydrothermarchaeota in Hydrothermal Sediment.</title>
        <authorList>
            <person name="Zhou Z."/>
            <person name="Liu Y."/>
            <person name="Xu W."/>
            <person name="Pan J."/>
            <person name="Luo Z.H."/>
            <person name="Li M."/>
        </authorList>
    </citation>
    <scope>NUCLEOTIDE SEQUENCE [LARGE SCALE GENOMIC DNA]</scope>
    <source>
        <strain evidence="6">SpSt-418</strain>
    </source>
</reference>
<organism evidence="6">
    <name type="scientific">Oscillatoriales cyanobacterium SpSt-418</name>
    <dbReference type="NCBI Taxonomy" id="2282169"/>
    <lineage>
        <taxon>Bacteria</taxon>
        <taxon>Bacillati</taxon>
        <taxon>Cyanobacteriota</taxon>
        <taxon>Cyanophyceae</taxon>
        <taxon>Oscillatoriophycideae</taxon>
        <taxon>Oscillatoriales</taxon>
    </lineage>
</organism>
<dbReference type="InterPro" id="IPR050319">
    <property type="entry name" value="ABC_transp_ATP-bind"/>
</dbReference>
<dbReference type="Pfam" id="PF00005">
    <property type="entry name" value="ABC_tran"/>
    <property type="match status" value="2"/>
</dbReference>
<sequence length="639" mass="71752">MTEPVLQVQDLEVEFKTDFALTRAVKGISFEILPGQTLGIVGESGSGKSVTSLAVMGLVPPPGRITRGKVLFRGRADQPEPIDLLTLPPKRLESFRGGEISMIFQEPMSSLNPVYTIGFQITEAIQLHKRLNKADAEREAIALLQEVRVLPNDEEMKRRYVTELQYANPNAAIPGDRELDREINRQKYQFLKRYPHQLSGGQMQRVMIAMAISCDPVLLIADEPTTALDVTVQATILDLLRDLRDQRGMSIMFITHDLGIIAEIADQVAVMYQGDIVESGSVWQIFSDPQHPYTKGLLTCRPRLDRRLRRLPTVSDFMEVNQLADGTSQIQERQIGVDEALTMAQEVSASDMEQRLTTLHQKQPLLKVEDLRVAFPVKNTFGQVSRYVMAVNGVSFEVYPGETLGLVGESGCGKSTLARAILQLIPPTSGHVWFNGQDVTHLSPGQLRRLRREMQIIFQNPYSALDSRMKVGAAVMEPMQIHDKPANRNEQRQRAIYLLERVGLDASAINRYPHQFSGGQRQRICIARALALNPQFIICDESVSALDVSVQAQVLNLLKELQNEFNLTYIFISHDLSVVKFMSDRIIVMNKGQVEEVAPAESLYQAPTQDYTRKLISAIPIGNLDRIREQQERRGITVS</sequence>
<dbReference type="SUPFAM" id="SSF52540">
    <property type="entry name" value="P-loop containing nucleoside triphosphate hydrolases"/>
    <property type="match status" value="2"/>
</dbReference>
<evidence type="ECO:0000313" key="6">
    <source>
        <dbReference type="EMBL" id="HFM98489.1"/>
    </source>
</evidence>
<dbReference type="InterPro" id="IPR003593">
    <property type="entry name" value="AAA+_ATPase"/>
</dbReference>
<dbReference type="PANTHER" id="PTHR43776">
    <property type="entry name" value="TRANSPORT ATP-BINDING PROTEIN"/>
    <property type="match status" value="1"/>
</dbReference>
<dbReference type="InterPro" id="IPR017871">
    <property type="entry name" value="ABC_transporter-like_CS"/>
</dbReference>
<dbReference type="NCBIfam" id="NF007739">
    <property type="entry name" value="PRK10419.1"/>
    <property type="match status" value="3"/>
</dbReference>
<evidence type="ECO:0000256" key="2">
    <source>
        <dbReference type="ARBA" id="ARBA00022448"/>
    </source>
</evidence>
<gene>
    <name evidence="6" type="ORF">ENR64_12170</name>
</gene>
<dbReference type="EMBL" id="DSRU01000173">
    <property type="protein sequence ID" value="HFM98489.1"/>
    <property type="molecule type" value="Genomic_DNA"/>
</dbReference>
<keyword evidence="3" id="KW-0547">Nucleotide-binding</keyword>